<name>A0A1Q5T6E3_9BACL</name>
<protein>
    <submittedName>
        <fullName evidence="1">Uncharacterized protein</fullName>
    </submittedName>
</protein>
<reference evidence="2" key="2">
    <citation type="submission" date="2017-01" db="EMBL/GenBank/DDBJ databases">
        <title>Genome sequencing and annotation of Geobacillus sp. 1017, a Hydrocarbon-Oxidizing Thermophilic Bacterium Isolated from a Heavy Oil Reservoir (China).</title>
        <authorList>
            <person name="Kadnikov V.V."/>
            <person name="Mardanov A.V."/>
            <person name="Poltaraus A.B."/>
            <person name="Sokolova D.S."/>
            <person name="Semenova E.M."/>
            <person name="Ravin N.V."/>
            <person name="Tourova T.P."/>
            <person name="Nazina T.N."/>
        </authorList>
    </citation>
    <scope>NUCLEOTIDE SEQUENCE [LARGE SCALE GENOMIC DNA]</scope>
    <source>
        <strain evidence="2">1017</strain>
    </source>
</reference>
<dbReference type="AlphaFoldDB" id="A0A1Q5T6E3"/>
<reference evidence="1 2" key="1">
    <citation type="submission" date="2016-11" db="EMBL/GenBank/DDBJ databases">
        <authorList>
            <person name="Kadnikov V."/>
            <person name="Nazina T."/>
        </authorList>
    </citation>
    <scope>NUCLEOTIDE SEQUENCE [LARGE SCALE GENOMIC DNA]</scope>
    <source>
        <strain evidence="1 2">1017</strain>
    </source>
</reference>
<sequence length="39" mass="4396">MPSPPLICLHIVREKKEKTGYVNQAKRPKKAVPLPIDCP</sequence>
<organism evidence="1 2">
    <name type="scientific">Geobacillus proteiniphilus</name>
    <dbReference type="NCBI Taxonomy" id="860353"/>
    <lineage>
        <taxon>Bacteria</taxon>
        <taxon>Bacillati</taxon>
        <taxon>Bacillota</taxon>
        <taxon>Bacilli</taxon>
        <taxon>Bacillales</taxon>
        <taxon>Anoxybacillaceae</taxon>
        <taxon>Geobacillus</taxon>
    </lineage>
</organism>
<comment type="caution">
    <text evidence="1">The sequence shown here is derived from an EMBL/GenBank/DDBJ whole genome shotgun (WGS) entry which is preliminary data.</text>
</comment>
<accession>A0A1Q5T6E3</accession>
<dbReference type="EMBL" id="MQMG01000006">
    <property type="protein sequence ID" value="OKO95782.1"/>
    <property type="molecule type" value="Genomic_DNA"/>
</dbReference>
<proteinExistence type="predicted"/>
<gene>
    <name evidence="1" type="ORF">BRO54_0772</name>
</gene>
<evidence type="ECO:0000313" key="2">
    <source>
        <dbReference type="Proteomes" id="UP000186030"/>
    </source>
</evidence>
<evidence type="ECO:0000313" key="1">
    <source>
        <dbReference type="EMBL" id="OKO95782.1"/>
    </source>
</evidence>
<dbReference type="Proteomes" id="UP000186030">
    <property type="component" value="Unassembled WGS sequence"/>
</dbReference>